<organism evidence="2 3">
    <name type="scientific">Phaeosphaeria nodorum (strain SN15 / ATCC MYA-4574 / FGSC 10173)</name>
    <name type="common">Glume blotch fungus</name>
    <name type="synonym">Parastagonospora nodorum</name>
    <dbReference type="NCBI Taxonomy" id="321614"/>
    <lineage>
        <taxon>Eukaryota</taxon>
        <taxon>Fungi</taxon>
        <taxon>Dikarya</taxon>
        <taxon>Ascomycota</taxon>
        <taxon>Pezizomycotina</taxon>
        <taxon>Dothideomycetes</taxon>
        <taxon>Pleosporomycetidae</taxon>
        <taxon>Pleosporales</taxon>
        <taxon>Pleosporineae</taxon>
        <taxon>Phaeosphaeriaceae</taxon>
        <taxon>Parastagonospora</taxon>
    </lineage>
</organism>
<feature type="region of interest" description="Disordered" evidence="1">
    <location>
        <begin position="1"/>
        <end position="37"/>
    </location>
</feature>
<feature type="compositionally biased region" description="Basic residues" evidence="1">
    <location>
        <begin position="15"/>
        <end position="28"/>
    </location>
</feature>
<dbReference type="Proteomes" id="UP000663193">
    <property type="component" value="Chromosome 17"/>
</dbReference>
<sequence>MRHAGRFSGTTRRTPPIRHKVPHQHAHARLPQLHPLPRQRRSQFYLTHLTAAQDEGLEDKYTFAPMAYANIRTPGNVERLVLFREEW</sequence>
<evidence type="ECO:0000313" key="2">
    <source>
        <dbReference type="EMBL" id="QRD04556.1"/>
    </source>
</evidence>
<dbReference type="VEuPathDB" id="FungiDB:JI435_307070"/>
<evidence type="ECO:0000313" key="3">
    <source>
        <dbReference type="Proteomes" id="UP000663193"/>
    </source>
</evidence>
<proteinExistence type="predicted"/>
<keyword evidence="3" id="KW-1185">Reference proteome</keyword>
<reference evidence="3" key="1">
    <citation type="journal article" date="2021" name="BMC Genomics">
        <title>Chromosome-level genome assembly and manually-curated proteome of model necrotroph Parastagonospora nodorum Sn15 reveals a genome-wide trove of candidate effector homologs, and redundancy of virulence-related functions within an accessory chromosome.</title>
        <authorList>
            <person name="Bertazzoni S."/>
            <person name="Jones D.A.B."/>
            <person name="Phan H.T."/>
            <person name="Tan K.-C."/>
            <person name="Hane J.K."/>
        </authorList>
    </citation>
    <scope>NUCLEOTIDE SEQUENCE [LARGE SCALE GENOMIC DNA]</scope>
    <source>
        <strain evidence="3">SN15 / ATCC MYA-4574 / FGSC 10173)</strain>
    </source>
</reference>
<protein>
    <submittedName>
        <fullName evidence="2">Uncharacterized protein</fullName>
    </submittedName>
</protein>
<evidence type="ECO:0000256" key="1">
    <source>
        <dbReference type="SAM" id="MobiDB-lite"/>
    </source>
</evidence>
<dbReference type="EMBL" id="CP069039">
    <property type="protein sequence ID" value="QRD04556.1"/>
    <property type="molecule type" value="Genomic_DNA"/>
</dbReference>
<dbReference type="AlphaFoldDB" id="A0A7U2FK12"/>
<gene>
    <name evidence="2" type="ORF">JI435_307070</name>
</gene>
<accession>A0A7U2FK12</accession>
<name>A0A7U2FK12_PHANO</name>